<dbReference type="PANTHER" id="PTHR39475">
    <property type="entry name" value="CONIDIATION-SPECIFIC PROTEIN 6"/>
    <property type="match status" value="1"/>
</dbReference>
<dbReference type="EMBL" id="LJZO01000067">
    <property type="protein sequence ID" value="ROV88451.1"/>
    <property type="molecule type" value="Genomic_DNA"/>
</dbReference>
<sequence>MPGKSSAETAPAAVEAGGQRNQPDSHKPQDHTVPYEEGKENSHQENDPSMPPLPLWTTKDERSIANRLAAAQDQNDPSDGSGKDKTEEQIAGEHDPTLPARMHGNEPSKGAKIDKKIEDEEAELIRRMDESKEAKKHHH</sequence>
<feature type="compositionally biased region" description="Basic and acidic residues" evidence="1">
    <location>
        <begin position="81"/>
        <end position="96"/>
    </location>
</feature>
<organism evidence="2 3">
    <name type="scientific">Cytospora chrysosperma</name>
    <name type="common">Cytospora canker fungus</name>
    <name type="synonym">Sphaeria chrysosperma</name>
    <dbReference type="NCBI Taxonomy" id="252740"/>
    <lineage>
        <taxon>Eukaryota</taxon>
        <taxon>Fungi</taxon>
        <taxon>Dikarya</taxon>
        <taxon>Ascomycota</taxon>
        <taxon>Pezizomycotina</taxon>
        <taxon>Sordariomycetes</taxon>
        <taxon>Sordariomycetidae</taxon>
        <taxon>Diaporthales</taxon>
        <taxon>Cytosporaceae</taxon>
        <taxon>Cytospora</taxon>
    </lineage>
</organism>
<protein>
    <submittedName>
        <fullName evidence="2">Uncharacterized protein</fullName>
    </submittedName>
</protein>
<dbReference type="OrthoDB" id="3358750at2759"/>
<reference evidence="2 3" key="1">
    <citation type="submission" date="2015-09" db="EMBL/GenBank/DDBJ databases">
        <title>Host preference determinants of Valsa canker pathogens revealed by comparative genomics.</title>
        <authorList>
            <person name="Yin Z."/>
            <person name="Huang L."/>
        </authorList>
    </citation>
    <scope>NUCLEOTIDE SEQUENCE [LARGE SCALE GENOMIC DNA]</scope>
    <source>
        <strain evidence="2 3">YSFL</strain>
    </source>
</reference>
<accession>A0A423VC91</accession>
<evidence type="ECO:0000313" key="2">
    <source>
        <dbReference type="EMBL" id="ROV88451.1"/>
    </source>
</evidence>
<feature type="compositionally biased region" description="Basic and acidic residues" evidence="1">
    <location>
        <begin position="23"/>
        <end position="46"/>
    </location>
</feature>
<keyword evidence="3" id="KW-1185">Reference proteome</keyword>
<evidence type="ECO:0000313" key="3">
    <source>
        <dbReference type="Proteomes" id="UP000284375"/>
    </source>
</evidence>
<dbReference type="Proteomes" id="UP000284375">
    <property type="component" value="Unassembled WGS sequence"/>
</dbReference>
<name>A0A423VC91_CYTCH</name>
<dbReference type="AlphaFoldDB" id="A0A423VC91"/>
<feature type="region of interest" description="Disordered" evidence="1">
    <location>
        <begin position="1"/>
        <end position="139"/>
    </location>
</feature>
<dbReference type="PANTHER" id="PTHR39475:SF1">
    <property type="entry name" value="CONIDIATION-SPECIFIC PROTEIN 6"/>
    <property type="match status" value="1"/>
</dbReference>
<comment type="caution">
    <text evidence="2">The sequence shown here is derived from an EMBL/GenBank/DDBJ whole genome shotgun (WGS) entry which is preliminary data.</text>
</comment>
<gene>
    <name evidence="2" type="ORF">VSDG_09243</name>
</gene>
<evidence type="ECO:0000256" key="1">
    <source>
        <dbReference type="SAM" id="MobiDB-lite"/>
    </source>
</evidence>
<feature type="compositionally biased region" description="Basic and acidic residues" evidence="1">
    <location>
        <begin position="103"/>
        <end position="133"/>
    </location>
</feature>
<proteinExistence type="predicted"/>